<comment type="caution">
    <text evidence="10">The sequence shown here is derived from an EMBL/GenBank/DDBJ whole genome shotgun (WGS) entry which is preliminary data.</text>
</comment>
<evidence type="ECO:0000313" key="11">
    <source>
        <dbReference type="Proteomes" id="UP000036923"/>
    </source>
</evidence>
<dbReference type="PIRSF" id="PIRSF004669">
    <property type="entry name" value="FliQ"/>
    <property type="match status" value="1"/>
</dbReference>
<keyword evidence="11" id="KW-1185">Reference proteome</keyword>
<keyword evidence="10" id="KW-0969">Cilium</keyword>
<protein>
    <recommendedName>
        <fullName evidence="3 9">Flagellar biosynthetic protein FliQ</fullName>
    </recommendedName>
</protein>
<comment type="function">
    <text evidence="9">Role in flagellar biosynthesis.</text>
</comment>
<keyword evidence="10" id="KW-0282">Flagellum</keyword>
<evidence type="ECO:0000256" key="9">
    <source>
        <dbReference type="RuleBase" id="RU364090"/>
    </source>
</evidence>
<dbReference type="GO" id="GO:0005886">
    <property type="term" value="C:plasma membrane"/>
    <property type="evidence" value="ECO:0007669"/>
    <property type="project" value="UniProtKB-SubCell"/>
</dbReference>
<gene>
    <name evidence="9" type="primary">fliQ</name>
    <name evidence="10" type="ORF">Bccel_3641</name>
</gene>
<evidence type="ECO:0000256" key="7">
    <source>
        <dbReference type="ARBA" id="ARBA00023136"/>
    </source>
</evidence>
<dbReference type="GO" id="GO:0044780">
    <property type="term" value="P:bacterial-type flagellum assembly"/>
    <property type="evidence" value="ECO:0007669"/>
    <property type="project" value="InterPro"/>
</dbReference>
<evidence type="ECO:0000256" key="5">
    <source>
        <dbReference type="ARBA" id="ARBA00022692"/>
    </source>
</evidence>
<dbReference type="InterPro" id="IPR006305">
    <property type="entry name" value="FliQ"/>
</dbReference>
<dbReference type="eggNOG" id="COG1987">
    <property type="taxonomic scope" value="Bacteria"/>
</dbReference>
<sequence length="89" mass="9807">MDQGAVIDLAQKSLMTVVYVSAPMLGLSLIVGLAISIFQATTQIQEQTLTFIPKILAVLGSILLFGSWMLRVLIEFTEGIFMNVNQYIK</sequence>
<dbReference type="InterPro" id="IPR002191">
    <property type="entry name" value="Bac_export_3"/>
</dbReference>
<proteinExistence type="inferred from homology"/>
<keyword evidence="8 9" id="KW-0975">Bacterial flagellum</keyword>
<evidence type="ECO:0000256" key="8">
    <source>
        <dbReference type="ARBA" id="ARBA00023143"/>
    </source>
</evidence>
<feature type="transmembrane region" description="Helical" evidence="9">
    <location>
        <begin position="17"/>
        <end position="39"/>
    </location>
</feature>
<feature type="transmembrane region" description="Helical" evidence="9">
    <location>
        <begin position="51"/>
        <end position="74"/>
    </location>
</feature>
<accession>A0A0L6JSH4</accession>
<keyword evidence="10" id="KW-0966">Cell projection</keyword>
<dbReference type="RefSeq" id="WP_036938649.1">
    <property type="nucleotide sequence ID" value="NZ_JQKC01000007.1"/>
</dbReference>
<dbReference type="OrthoDB" id="9806440at2"/>
<dbReference type="GO" id="GO:0009306">
    <property type="term" value="P:protein secretion"/>
    <property type="evidence" value="ECO:0007669"/>
    <property type="project" value="InterPro"/>
</dbReference>
<keyword evidence="6 9" id="KW-1133">Transmembrane helix</keyword>
<evidence type="ECO:0000313" key="10">
    <source>
        <dbReference type="EMBL" id="KNY28367.1"/>
    </source>
</evidence>
<dbReference type="PATRIC" id="fig|398512.5.peg.3815"/>
<evidence type="ECO:0000256" key="3">
    <source>
        <dbReference type="ARBA" id="ARBA00021718"/>
    </source>
</evidence>
<comment type="subcellular location">
    <subcellularLocation>
        <location evidence="1 9">Cell membrane</location>
        <topology evidence="1">Multi-pass membrane protein</topology>
    </subcellularLocation>
    <subcellularLocation>
        <location evidence="9">Bacterial flagellum basal body</location>
    </subcellularLocation>
</comment>
<dbReference type="PANTHER" id="PTHR34040:SF2">
    <property type="entry name" value="FLAGELLAR BIOSYNTHETIC PROTEIN FLIQ"/>
    <property type="match status" value="1"/>
</dbReference>
<name>A0A0L6JSH4_9FIRM</name>
<dbReference type="Pfam" id="PF01313">
    <property type="entry name" value="Bac_export_3"/>
    <property type="match status" value="1"/>
</dbReference>
<keyword evidence="5 9" id="KW-0812">Transmembrane</keyword>
<dbReference type="AlphaFoldDB" id="A0A0L6JSH4"/>
<organism evidence="10 11">
    <name type="scientific">Pseudobacteroides cellulosolvens ATCC 35603 = DSM 2933</name>
    <dbReference type="NCBI Taxonomy" id="398512"/>
    <lineage>
        <taxon>Bacteria</taxon>
        <taxon>Bacillati</taxon>
        <taxon>Bacillota</taxon>
        <taxon>Clostridia</taxon>
        <taxon>Eubacteriales</taxon>
        <taxon>Oscillospiraceae</taxon>
        <taxon>Pseudobacteroides</taxon>
    </lineage>
</organism>
<keyword evidence="4 9" id="KW-1003">Cell membrane</keyword>
<evidence type="ECO:0000256" key="6">
    <source>
        <dbReference type="ARBA" id="ARBA00022989"/>
    </source>
</evidence>
<evidence type="ECO:0000256" key="1">
    <source>
        <dbReference type="ARBA" id="ARBA00004651"/>
    </source>
</evidence>
<dbReference type="Proteomes" id="UP000036923">
    <property type="component" value="Unassembled WGS sequence"/>
</dbReference>
<dbReference type="STRING" id="398512.Bccel_3641"/>
<keyword evidence="7 9" id="KW-0472">Membrane</keyword>
<dbReference type="PANTHER" id="PTHR34040">
    <property type="entry name" value="FLAGELLAR BIOSYNTHETIC PROTEIN FLIQ"/>
    <property type="match status" value="1"/>
</dbReference>
<evidence type="ECO:0000256" key="4">
    <source>
        <dbReference type="ARBA" id="ARBA00022475"/>
    </source>
</evidence>
<dbReference type="PRINTS" id="PR00952">
    <property type="entry name" value="TYPE3IMQPROT"/>
</dbReference>
<comment type="similarity">
    <text evidence="2 9">Belongs to the FliQ/MopD/SpaQ family.</text>
</comment>
<reference evidence="11" key="1">
    <citation type="submission" date="2015-07" db="EMBL/GenBank/DDBJ databases">
        <title>Near-Complete Genome Sequence of the Cellulolytic Bacterium Bacteroides (Pseudobacteroides) cellulosolvens ATCC 35603.</title>
        <authorList>
            <person name="Dassa B."/>
            <person name="Utturkar S.M."/>
            <person name="Klingeman D.M."/>
            <person name="Hurt R.A."/>
            <person name="Keller M."/>
            <person name="Xu J."/>
            <person name="Reddy Y.H.K."/>
            <person name="Borovok I."/>
            <person name="Grinberg I.R."/>
            <person name="Lamed R."/>
            <person name="Zhivin O."/>
            <person name="Bayer E.A."/>
            <person name="Brown S.D."/>
        </authorList>
    </citation>
    <scope>NUCLEOTIDE SEQUENCE [LARGE SCALE GENOMIC DNA]</scope>
    <source>
        <strain evidence="11">DSM 2933</strain>
    </source>
</reference>
<dbReference type="NCBIfam" id="TIGR01402">
    <property type="entry name" value="fliQ"/>
    <property type="match status" value="1"/>
</dbReference>
<evidence type="ECO:0000256" key="2">
    <source>
        <dbReference type="ARBA" id="ARBA00006156"/>
    </source>
</evidence>
<dbReference type="EMBL" id="LGTC01000001">
    <property type="protein sequence ID" value="KNY28367.1"/>
    <property type="molecule type" value="Genomic_DNA"/>
</dbReference>
<dbReference type="GO" id="GO:0009425">
    <property type="term" value="C:bacterial-type flagellum basal body"/>
    <property type="evidence" value="ECO:0007669"/>
    <property type="project" value="UniProtKB-SubCell"/>
</dbReference>